<protein>
    <submittedName>
        <fullName evidence="1">Cyclic-di-AMP receptor</fullName>
    </submittedName>
</protein>
<sequence length="108" mass="11865">MKLIIAIVNSDDSHEVQSQLSEHGFYLTKLATTGGFLQKGNTTFMIGTEDELVDQALQIIREHSKRRTEKAPIAPFGAYGSFSSVQFVDVPVGGATIFVLDINQFVKC</sequence>
<organism evidence="1 2">
    <name type="scientific">Candidatus Fimiplasma intestinipullorum</name>
    <dbReference type="NCBI Taxonomy" id="2840825"/>
    <lineage>
        <taxon>Bacteria</taxon>
        <taxon>Bacillati</taxon>
        <taxon>Bacillota</taxon>
        <taxon>Clostridia</taxon>
        <taxon>Eubacteriales</taxon>
        <taxon>Candidatus Fimiplasma</taxon>
    </lineage>
</organism>
<dbReference type="AlphaFoldDB" id="A0A9D1HMJ0"/>
<dbReference type="Proteomes" id="UP000824175">
    <property type="component" value="Unassembled WGS sequence"/>
</dbReference>
<accession>A0A9D1HMJ0</accession>
<dbReference type="Pfam" id="PF06153">
    <property type="entry name" value="CdAMP_rec"/>
    <property type="match status" value="1"/>
</dbReference>
<keyword evidence="1" id="KW-0675">Receptor</keyword>
<dbReference type="InterPro" id="IPR015867">
    <property type="entry name" value="N-reg_PII/ATP_PRibTrfase_C"/>
</dbReference>
<name>A0A9D1HMJ0_9FIRM</name>
<dbReference type="InterPro" id="IPR011322">
    <property type="entry name" value="N-reg_PII-like_a/b"/>
</dbReference>
<reference evidence="1" key="2">
    <citation type="journal article" date="2021" name="PeerJ">
        <title>Extensive microbial diversity within the chicken gut microbiome revealed by metagenomics and culture.</title>
        <authorList>
            <person name="Gilroy R."/>
            <person name="Ravi A."/>
            <person name="Getino M."/>
            <person name="Pursley I."/>
            <person name="Horton D.L."/>
            <person name="Alikhan N.F."/>
            <person name="Baker D."/>
            <person name="Gharbi K."/>
            <person name="Hall N."/>
            <person name="Watson M."/>
            <person name="Adriaenssens E.M."/>
            <person name="Foster-Nyarko E."/>
            <person name="Jarju S."/>
            <person name="Secka A."/>
            <person name="Antonio M."/>
            <person name="Oren A."/>
            <person name="Chaudhuri R.R."/>
            <person name="La Ragione R."/>
            <person name="Hildebrand F."/>
            <person name="Pallen M.J."/>
        </authorList>
    </citation>
    <scope>NUCLEOTIDE SEQUENCE</scope>
    <source>
        <strain evidence="1">CHK195-11698</strain>
    </source>
</reference>
<comment type="caution">
    <text evidence="1">The sequence shown here is derived from an EMBL/GenBank/DDBJ whole genome shotgun (WGS) entry which is preliminary data.</text>
</comment>
<dbReference type="Gene3D" id="3.30.70.120">
    <property type="match status" value="1"/>
</dbReference>
<evidence type="ECO:0000313" key="1">
    <source>
        <dbReference type="EMBL" id="HIU13176.1"/>
    </source>
</evidence>
<dbReference type="SUPFAM" id="SSF54913">
    <property type="entry name" value="GlnB-like"/>
    <property type="match status" value="1"/>
</dbReference>
<dbReference type="PANTHER" id="PTHR38456">
    <property type="entry name" value="CYCLIC DI-AMP RECEPTOR A"/>
    <property type="match status" value="1"/>
</dbReference>
<dbReference type="EMBL" id="DVMJ01000029">
    <property type="protein sequence ID" value="HIU13176.1"/>
    <property type="molecule type" value="Genomic_DNA"/>
</dbReference>
<dbReference type="PANTHER" id="PTHR38456:SF1">
    <property type="entry name" value="CYCLIC DI-AMP RECEPTOR A"/>
    <property type="match status" value="1"/>
</dbReference>
<proteinExistence type="predicted"/>
<evidence type="ECO:0000313" key="2">
    <source>
        <dbReference type="Proteomes" id="UP000824175"/>
    </source>
</evidence>
<gene>
    <name evidence="1" type="ORF">IAD15_03815</name>
</gene>
<reference evidence="1" key="1">
    <citation type="submission" date="2020-10" db="EMBL/GenBank/DDBJ databases">
        <authorList>
            <person name="Gilroy R."/>
        </authorList>
    </citation>
    <scope>NUCLEOTIDE SEQUENCE</scope>
    <source>
        <strain evidence="1">CHK195-11698</strain>
    </source>
</reference>
<dbReference type="InterPro" id="IPR010375">
    <property type="entry name" value="CdAMP_rec"/>
</dbReference>